<dbReference type="InterPro" id="IPR056884">
    <property type="entry name" value="NPHP3-like_N"/>
</dbReference>
<evidence type="ECO:0000256" key="2">
    <source>
        <dbReference type="SAM" id="MobiDB-lite"/>
    </source>
</evidence>
<dbReference type="InterPro" id="IPR056693">
    <property type="entry name" value="DUF7791"/>
</dbReference>
<feature type="compositionally biased region" description="Basic and acidic residues" evidence="2">
    <location>
        <begin position="42"/>
        <end position="60"/>
    </location>
</feature>
<accession>A0ABR3TVC0</accession>
<name>A0ABR3TVC0_9PEZI</name>
<feature type="region of interest" description="Disordered" evidence="2">
    <location>
        <begin position="41"/>
        <end position="73"/>
    </location>
</feature>
<gene>
    <name evidence="4" type="ORF">SLS58_003773</name>
</gene>
<dbReference type="SUPFAM" id="SSF52540">
    <property type="entry name" value="P-loop containing nucleoside triphosphate hydrolases"/>
    <property type="match status" value="1"/>
</dbReference>
<dbReference type="Pfam" id="PF24883">
    <property type="entry name" value="NPHP3_N"/>
    <property type="match status" value="1"/>
</dbReference>
<evidence type="ECO:0000313" key="4">
    <source>
        <dbReference type="EMBL" id="KAL1645465.1"/>
    </source>
</evidence>
<protein>
    <recommendedName>
        <fullName evidence="3">NACHT domain-containing protein</fullName>
    </recommendedName>
</protein>
<dbReference type="PROSITE" id="PS50837">
    <property type="entry name" value="NACHT"/>
    <property type="match status" value="1"/>
</dbReference>
<dbReference type="PANTHER" id="PTHR10039:SF5">
    <property type="entry name" value="NACHT DOMAIN-CONTAINING PROTEIN"/>
    <property type="match status" value="1"/>
</dbReference>
<organism evidence="4 5">
    <name type="scientific">Diplodia intermedia</name>
    <dbReference type="NCBI Taxonomy" id="856260"/>
    <lineage>
        <taxon>Eukaryota</taxon>
        <taxon>Fungi</taxon>
        <taxon>Dikarya</taxon>
        <taxon>Ascomycota</taxon>
        <taxon>Pezizomycotina</taxon>
        <taxon>Dothideomycetes</taxon>
        <taxon>Dothideomycetes incertae sedis</taxon>
        <taxon>Botryosphaeriales</taxon>
        <taxon>Botryosphaeriaceae</taxon>
        <taxon>Diplodia</taxon>
    </lineage>
</organism>
<feature type="domain" description="NACHT" evidence="3">
    <location>
        <begin position="276"/>
        <end position="432"/>
    </location>
</feature>
<dbReference type="InterPro" id="IPR007111">
    <property type="entry name" value="NACHT_NTPase"/>
</dbReference>
<keyword evidence="5" id="KW-1185">Reference proteome</keyword>
<feature type="region of interest" description="Disordered" evidence="2">
    <location>
        <begin position="684"/>
        <end position="703"/>
    </location>
</feature>
<reference evidence="4 5" key="1">
    <citation type="journal article" date="2023" name="Plant Dis.">
        <title>First Report of Diplodia intermedia Causing Canker and Dieback Diseases on Apple Trees in Canada.</title>
        <authorList>
            <person name="Ellouze W."/>
            <person name="Ilyukhin E."/>
            <person name="Sulman M."/>
            <person name="Ali S."/>
        </authorList>
    </citation>
    <scope>NUCLEOTIDE SEQUENCE [LARGE SCALE GENOMIC DNA]</scope>
    <source>
        <strain evidence="4 5">M45-28</strain>
    </source>
</reference>
<dbReference type="Proteomes" id="UP001521184">
    <property type="component" value="Unassembled WGS sequence"/>
</dbReference>
<evidence type="ECO:0000256" key="1">
    <source>
        <dbReference type="ARBA" id="ARBA00022737"/>
    </source>
</evidence>
<feature type="compositionally biased region" description="Acidic residues" evidence="2">
    <location>
        <begin position="848"/>
        <end position="857"/>
    </location>
</feature>
<proteinExistence type="predicted"/>
<dbReference type="Pfam" id="PF25053">
    <property type="entry name" value="DUF7791"/>
    <property type="match status" value="1"/>
</dbReference>
<dbReference type="InterPro" id="IPR027417">
    <property type="entry name" value="P-loop_NTPase"/>
</dbReference>
<keyword evidence="1" id="KW-0677">Repeat</keyword>
<sequence length="965" mass="108155">MDPFNALGIAAATIQFVDFSAALISTSRRLRRSKAGELQLESESRTVAEELESHDGEMRDSCNGGGPGQTSSQTEKQIRVVCDECDAVAQDLLQAVHKLKARRFCKKEKFGTFRQALQAIWTPEKIEQLEKRLGNWRYQLILLITSALRKHREQQTRLGSQVPLVQSTTAQNHGNGQRFLRCLQKNKQYYPEIHGAILENPMPSGGVHALSSGNEFETDILSALASDGTAQSREDRIPDACEETFEWIFQEPPPEQQSPWASFSDWLRRQDLDDQRMYWITGKAGAGKSTLVKFLSRHRATQGLCHEWAGNARLLYARFYCSSSSSNSGSSREGLVRTLLYQLLRQYQHLAATAFPDRWEMFCLLGMQPDSPMTEQYLQQGLERMIKSNPDTRFAFFVDGLDEFAESPDAVAAFFQKLALGPNIKICLSSRPWGNFKKYCGSGPALCLEDLNYPDIAQFAQSRLEQSADFTHLCRQSPKQAQALVEAIAEKASGVFVWAELMLRPLLQGLHDGERLSDLQRRLDGAPGDLDQMIQRALDSIEPQRAEHASQMFQMVRAARAPPSLLCLSFAGEEDPHLPYEHPVEPLTEEQEEARADQMRRRLYSHCKGLLATTPRGGSAVDYLHRTVRDYLHRGSVWHHLLTSPAPTAPTAFNPHLALAHGFLLVLKSARLSQSQWHFHRLDHHSSPSFSDDEDPTTTTTAANTPTFSALLLSTIHHITASSSPSSPPPHYYHALLAALAHATHALVRREGHCPQQQQQQQHPNGSNPRCWCRGAADHPDDGPFLALAIRLQLLPYVERRLDCTWLLPPGEKRRCGEERGAAPILHFAVVSSSSSSLSAAGSWEGGGEGESEDEEEERGRRARLIAMLLEWGADPNYDAAGGAGPSPWEEVVMGGGVEEFGEEVWEEFLRYGADKAVLVESGEEDVNLGSTGGRRRNKRRWYRRVWRREDGRVRWKSKKGEKSA</sequence>
<dbReference type="EMBL" id="JAKEKT020000019">
    <property type="protein sequence ID" value="KAL1645465.1"/>
    <property type="molecule type" value="Genomic_DNA"/>
</dbReference>
<feature type="region of interest" description="Disordered" evidence="2">
    <location>
        <begin position="838"/>
        <end position="858"/>
    </location>
</feature>
<dbReference type="PANTHER" id="PTHR10039">
    <property type="entry name" value="AMELOGENIN"/>
    <property type="match status" value="1"/>
</dbReference>
<dbReference type="Gene3D" id="3.40.50.300">
    <property type="entry name" value="P-loop containing nucleotide triphosphate hydrolases"/>
    <property type="match status" value="1"/>
</dbReference>
<evidence type="ECO:0000259" key="3">
    <source>
        <dbReference type="PROSITE" id="PS50837"/>
    </source>
</evidence>
<comment type="caution">
    <text evidence="4">The sequence shown here is derived from an EMBL/GenBank/DDBJ whole genome shotgun (WGS) entry which is preliminary data.</text>
</comment>
<evidence type="ECO:0000313" key="5">
    <source>
        <dbReference type="Proteomes" id="UP001521184"/>
    </source>
</evidence>